<dbReference type="Proteomes" id="UP000029553">
    <property type="component" value="Unassembled WGS sequence"/>
</dbReference>
<dbReference type="Pfam" id="PF00126">
    <property type="entry name" value="HTH_1"/>
    <property type="match status" value="1"/>
</dbReference>
<dbReference type="CDD" id="cd08422">
    <property type="entry name" value="PBP2_CrgA_like"/>
    <property type="match status" value="1"/>
</dbReference>
<dbReference type="SUPFAM" id="SSF53850">
    <property type="entry name" value="Periplasmic binding protein-like II"/>
    <property type="match status" value="1"/>
</dbReference>
<dbReference type="PANTHER" id="PTHR30537:SF5">
    <property type="entry name" value="HTH-TYPE TRANSCRIPTIONAL ACTIVATOR TTDR-RELATED"/>
    <property type="match status" value="1"/>
</dbReference>
<dbReference type="InterPro" id="IPR036390">
    <property type="entry name" value="WH_DNA-bd_sf"/>
</dbReference>
<accession>A0A096F581</accession>
<dbReference type="InterPro" id="IPR000847">
    <property type="entry name" value="LysR_HTH_N"/>
</dbReference>
<dbReference type="GO" id="GO:0003677">
    <property type="term" value="F:DNA binding"/>
    <property type="evidence" value="ECO:0007669"/>
    <property type="project" value="UniProtKB-KW"/>
</dbReference>
<protein>
    <submittedName>
        <fullName evidence="6">LysR family transcriptional regulator</fullName>
    </submittedName>
</protein>
<dbReference type="InterPro" id="IPR005119">
    <property type="entry name" value="LysR_subst-bd"/>
</dbReference>
<reference evidence="6 7" key="1">
    <citation type="submission" date="2013-09" db="EMBL/GenBank/DDBJ databases">
        <title>High correlation between genotypes and phenotypes of environmental bacteria Comamonas testosteroni strains.</title>
        <authorList>
            <person name="Liu L."/>
            <person name="Zhu W."/>
            <person name="Xia X."/>
            <person name="Xu B."/>
            <person name="Luo M."/>
            <person name="Wang G."/>
        </authorList>
    </citation>
    <scope>NUCLEOTIDE SEQUENCE [LARGE SCALE GENOMIC DNA]</scope>
    <source>
        <strain evidence="6 7">JL40</strain>
    </source>
</reference>
<dbReference type="PROSITE" id="PS50931">
    <property type="entry name" value="HTH_LYSR"/>
    <property type="match status" value="1"/>
</dbReference>
<evidence type="ECO:0000313" key="6">
    <source>
        <dbReference type="EMBL" id="KGH25481.1"/>
    </source>
</evidence>
<dbReference type="Gene3D" id="1.10.10.10">
    <property type="entry name" value="Winged helix-like DNA-binding domain superfamily/Winged helix DNA-binding domain"/>
    <property type="match status" value="1"/>
</dbReference>
<dbReference type="FunFam" id="1.10.10.10:FF:000001">
    <property type="entry name" value="LysR family transcriptional regulator"/>
    <property type="match status" value="1"/>
</dbReference>
<dbReference type="GO" id="GO:0003700">
    <property type="term" value="F:DNA-binding transcription factor activity"/>
    <property type="evidence" value="ECO:0007669"/>
    <property type="project" value="InterPro"/>
</dbReference>
<dbReference type="PANTHER" id="PTHR30537">
    <property type="entry name" value="HTH-TYPE TRANSCRIPTIONAL REGULATOR"/>
    <property type="match status" value="1"/>
</dbReference>
<evidence type="ECO:0000256" key="3">
    <source>
        <dbReference type="ARBA" id="ARBA00023125"/>
    </source>
</evidence>
<feature type="domain" description="HTH lysR-type" evidence="5">
    <location>
        <begin position="19"/>
        <end position="76"/>
    </location>
</feature>
<dbReference type="Pfam" id="PF03466">
    <property type="entry name" value="LysR_substrate"/>
    <property type="match status" value="1"/>
</dbReference>
<evidence type="ECO:0000256" key="2">
    <source>
        <dbReference type="ARBA" id="ARBA00023015"/>
    </source>
</evidence>
<dbReference type="Gene3D" id="3.40.190.290">
    <property type="match status" value="1"/>
</dbReference>
<dbReference type="InterPro" id="IPR058163">
    <property type="entry name" value="LysR-type_TF_proteobact-type"/>
</dbReference>
<keyword evidence="3" id="KW-0238">DNA-binding</keyword>
<evidence type="ECO:0000259" key="5">
    <source>
        <dbReference type="PROSITE" id="PS50931"/>
    </source>
</evidence>
<name>A0A096F581_COMTE</name>
<keyword evidence="2" id="KW-0805">Transcription regulation</keyword>
<dbReference type="EMBL" id="AWOR01000082">
    <property type="protein sequence ID" value="KGH25481.1"/>
    <property type="molecule type" value="Genomic_DNA"/>
</dbReference>
<comment type="caution">
    <text evidence="6">The sequence shown here is derived from an EMBL/GenBank/DDBJ whole genome shotgun (WGS) entry which is preliminary data.</text>
</comment>
<comment type="similarity">
    <text evidence="1">Belongs to the LysR transcriptional regulatory family.</text>
</comment>
<keyword evidence="4" id="KW-0804">Transcription</keyword>
<proteinExistence type="inferred from homology"/>
<gene>
    <name evidence="6" type="ORF">P353_24910</name>
</gene>
<dbReference type="AlphaFoldDB" id="A0A096F581"/>
<sequence length="310" mass="33884">MLRKLLRCGPDFSLFSCMDTLTPLRAFRRIVELGSIARAADALDLSSAALSKQLRALEAQLGAVLIQRTTRRMSLTDTGRAYYAECCRLLDGFDMLEQSVRAQSEQVTGRLRVNAPLSFALSTLAPLLARFMQRHPQLQIDLSMEDRLVDAVGQGFDISIRLSAELADSSLIARRLASLSQMLCASPAYLQQHGRPASVAALRGHALLNYSLAQADDGLQVPSEARASVNNSLMLRELLVAGMGIGALPSFLARPAIARGQLEALALQDWAEQPRHVYVVYPTQRHLLPKVRAFVDFLAEELPAAMGGDS</sequence>
<evidence type="ECO:0000313" key="7">
    <source>
        <dbReference type="Proteomes" id="UP000029553"/>
    </source>
</evidence>
<dbReference type="InterPro" id="IPR036388">
    <property type="entry name" value="WH-like_DNA-bd_sf"/>
</dbReference>
<organism evidence="6 7">
    <name type="scientific">Comamonas testosteroni</name>
    <name type="common">Pseudomonas testosteroni</name>
    <dbReference type="NCBI Taxonomy" id="285"/>
    <lineage>
        <taxon>Bacteria</taxon>
        <taxon>Pseudomonadati</taxon>
        <taxon>Pseudomonadota</taxon>
        <taxon>Betaproteobacteria</taxon>
        <taxon>Burkholderiales</taxon>
        <taxon>Comamonadaceae</taxon>
        <taxon>Comamonas</taxon>
    </lineage>
</organism>
<dbReference type="SUPFAM" id="SSF46785">
    <property type="entry name" value="Winged helix' DNA-binding domain"/>
    <property type="match status" value="1"/>
</dbReference>
<evidence type="ECO:0000256" key="4">
    <source>
        <dbReference type="ARBA" id="ARBA00023163"/>
    </source>
</evidence>
<evidence type="ECO:0000256" key="1">
    <source>
        <dbReference type="ARBA" id="ARBA00009437"/>
    </source>
</evidence>